<dbReference type="RefSeq" id="WP_157361450.1">
    <property type="nucleotide sequence ID" value="NZ_WOWS01000001.1"/>
</dbReference>
<name>A0A6L6U4J4_9FLAO</name>
<proteinExistence type="predicted"/>
<dbReference type="EMBL" id="WOWS01000001">
    <property type="protein sequence ID" value="MUU77005.1"/>
    <property type="molecule type" value="Genomic_DNA"/>
</dbReference>
<dbReference type="Pfam" id="PF13454">
    <property type="entry name" value="NAD_binding_9"/>
    <property type="match status" value="1"/>
</dbReference>
<evidence type="ECO:0000259" key="1">
    <source>
        <dbReference type="Pfam" id="PF13454"/>
    </source>
</evidence>
<dbReference type="InterPro" id="IPR036188">
    <property type="entry name" value="FAD/NAD-bd_sf"/>
</dbReference>
<comment type="caution">
    <text evidence="2">The sequence shown here is derived from an EMBL/GenBank/DDBJ whole genome shotgun (WGS) entry which is preliminary data.</text>
</comment>
<evidence type="ECO:0000313" key="2">
    <source>
        <dbReference type="EMBL" id="MUU77005.1"/>
    </source>
</evidence>
<evidence type="ECO:0000313" key="3">
    <source>
        <dbReference type="Proteomes" id="UP000478208"/>
    </source>
</evidence>
<organism evidence="2 3">
    <name type="scientific">Winogradskyella endarachnes</name>
    <dbReference type="NCBI Taxonomy" id="2681965"/>
    <lineage>
        <taxon>Bacteria</taxon>
        <taxon>Pseudomonadati</taxon>
        <taxon>Bacteroidota</taxon>
        <taxon>Flavobacteriia</taxon>
        <taxon>Flavobacteriales</taxon>
        <taxon>Flavobacteriaceae</taxon>
        <taxon>Winogradskyella</taxon>
    </lineage>
</organism>
<dbReference type="Gene3D" id="3.50.50.60">
    <property type="entry name" value="FAD/NAD(P)-binding domain"/>
    <property type="match status" value="1"/>
</dbReference>
<dbReference type="Proteomes" id="UP000478208">
    <property type="component" value="Unassembled WGS sequence"/>
</dbReference>
<feature type="domain" description="FAD-dependent urate hydroxylase HpyO/Asp monooxygenase CreE-like FAD/NAD(P)-binding" evidence="1">
    <location>
        <begin position="5"/>
        <end position="124"/>
    </location>
</feature>
<accession>A0A6L6U4J4</accession>
<sequence length="130" mass="14920">MKQLAIIGLGPRGLYALENVITQLSQHNKEIQILVFENSKEPGAGHVWQEEQPDSNWINITERALTGLENRPKLHYRNATIEAFPSYHNWCNFTLEPHENDTFPPRKKLGKYLNESFNSNSSEAPGIDFK</sequence>
<gene>
    <name evidence="2" type="ORF">GN138_00975</name>
</gene>
<dbReference type="InterPro" id="IPR038732">
    <property type="entry name" value="HpyO/CreE_NAD-binding"/>
</dbReference>
<dbReference type="AlphaFoldDB" id="A0A6L6U4J4"/>
<reference evidence="2 3" key="1">
    <citation type="submission" date="2019-12" db="EMBL/GenBank/DDBJ databases">
        <authorList>
            <person name="Li J."/>
        </authorList>
    </citation>
    <scope>NUCLEOTIDE SEQUENCE [LARGE SCALE GENOMIC DNA]</scope>
    <source>
        <strain evidence="2 3">HL2-2</strain>
    </source>
</reference>
<protein>
    <recommendedName>
        <fullName evidence="1">FAD-dependent urate hydroxylase HpyO/Asp monooxygenase CreE-like FAD/NAD(P)-binding domain-containing protein</fullName>
    </recommendedName>
</protein>
<keyword evidence="3" id="KW-1185">Reference proteome</keyword>